<gene>
    <name evidence="5" type="ORF">ABFY20_17925</name>
</gene>
<name>A0AB39BFN9_9MICO</name>
<feature type="domain" description="NADPH-dependent FMN reductase-like" evidence="4">
    <location>
        <begin position="4"/>
        <end position="141"/>
    </location>
</feature>
<accession>A0AB39BFN9</accession>
<evidence type="ECO:0000259" key="4">
    <source>
        <dbReference type="Pfam" id="PF03358"/>
    </source>
</evidence>
<dbReference type="Pfam" id="PF03358">
    <property type="entry name" value="FMN_red"/>
    <property type="match status" value="1"/>
</dbReference>
<proteinExistence type="predicted"/>
<dbReference type="SUPFAM" id="SSF52218">
    <property type="entry name" value="Flavoproteins"/>
    <property type="match status" value="1"/>
</dbReference>
<evidence type="ECO:0000256" key="2">
    <source>
        <dbReference type="ARBA" id="ARBA00022643"/>
    </source>
</evidence>
<dbReference type="Gene3D" id="3.40.50.360">
    <property type="match status" value="1"/>
</dbReference>
<dbReference type="InterPro" id="IPR051814">
    <property type="entry name" value="NAD(P)H-dep_FMN_reductase"/>
</dbReference>
<keyword evidence="2" id="KW-0288">FMN</keyword>
<dbReference type="GO" id="GO:0016491">
    <property type="term" value="F:oxidoreductase activity"/>
    <property type="evidence" value="ECO:0007669"/>
    <property type="project" value="UniProtKB-KW"/>
</dbReference>
<dbReference type="EC" id="1.-.-.-" evidence="5"/>
<dbReference type="InterPro" id="IPR005025">
    <property type="entry name" value="FMN_Rdtase-like_dom"/>
</dbReference>
<dbReference type="AlphaFoldDB" id="A0AB39BFN9"/>
<sequence length="184" mass="19071">MALKATIVVGNPKPKSRTLKVAETLVEKLLAPGTYDLEIIDLADHTAEIFAWPSEGMAALNARVAESDLAVFASPTYKASYTGLLKAFLDRYPANGLTGVTAIPVHTGGDLTHAMGPTVNLAPLLVELGAVVPGRGFYFVAGQMDHLDELVEQAAAEYAANLARLATVAGATRAAAASLSAPVA</sequence>
<dbReference type="InterPro" id="IPR029039">
    <property type="entry name" value="Flavoprotein-like_sf"/>
</dbReference>
<dbReference type="EMBL" id="CP162511">
    <property type="protein sequence ID" value="XDI05174.1"/>
    <property type="molecule type" value="Genomic_DNA"/>
</dbReference>
<dbReference type="RefSeq" id="WP_368497558.1">
    <property type="nucleotide sequence ID" value="NZ_CP162511.1"/>
</dbReference>
<dbReference type="PANTHER" id="PTHR43408">
    <property type="entry name" value="FMN REDUCTASE (NADPH)"/>
    <property type="match status" value="1"/>
</dbReference>
<dbReference type="PANTHER" id="PTHR43408:SF1">
    <property type="entry name" value="FMN REDUCTASE (NADPH)"/>
    <property type="match status" value="1"/>
</dbReference>
<evidence type="ECO:0000256" key="1">
    <source>
        <dbReference type="ARBA" id="ARBA00022630"/>
    </source>
</evidence>
<evidence type="ECO:0000256" key="3">
    <source>
        <dbReference type="ARBA" id="ARBA00023002"/>
    </source>
</evidence>
<protein>
    <submittedName>
        <fullName evidence="5">NADPH-dependent FMN reductase</fullName>
        <ecNumber evidence="5">1.-.-.-</ecNumber>
    </submittedName>
</protein>
<evidence type="ECO:0000313" key="5">
    <source>
        <dbReference type="EMBL" id="XDI05174.1"/>
    </source>
</evidence>
<keyword evidence="3 5" id="KW-0560">Oxidoreductase</keyword>
<organism evidence="5">
    <name type="scientific">Herbiconiux sp. A18JL235</name>
    <dbReference type="NCBI Taxonomy" id="3152363"/>
    <lineage>
        <taxon>Bacteria</taxon>
        <taxon>Bacillati</taxon>
        <taxon>Actinomycetota</taxon>
        <taxon>Actinomycetes</taxon>
        <taxon>Micrococcales</taxon>
        <taxon>Microbacteriaceae</taxon>
        <taxon>Herbiconiux</taxon>
    </lineage>
</organism>
<keyword evidence="1" id="KW-0285">Flavoprotein</keyword>
<reference evidence="5" key="1">
    <citation type="submission" date="2024-05" db="EMBL/GenBank/DDBJ databases">
        <title>Herbiconiux sp. A18JL235.</title>
        <authorList>
            <person name="Zhang G."/>
        </authorList>
    </citation>
    <scope>NUCLEOTIDE SEQUENCE</scope>
    <source>
        <strain evidence="5">A18JL235</strain>
    </source>
</reference>